<name>A0A6G5R6X7_9ACTN</name>
<dbReference type="KEGG" id="shaw:CEB94_00070"/>
<evidence type="ECO:0000313" key="2">
    <source>
        <dbReference type="Proteomes" id="UP000495940"/>
    </source>
</evidence>
<protein>
    <submittedName>
        <fullName evidence="1">Uncharacterized protein</fullName>
    </submittedName>
</protein>
<dbReference type="AlphaFoldDB" id="A0A6G5R6X7"/>
<proteinExistence type="predicted"/>
<accession>A0A6G5R6X7</accession>
<dbReference type="Proteomes" id="UP000495940">
    <property type="component" value="Chromosome"/>
</dbReference>
<sequence>MVAAAAEDNRVGYLLLHTVVVVGPQVLDVEPFPVEVGEHVVRPLAGLFDVSGGPSQQVADLVGVVAAQSQGGRIAYRAPVVGDAIAQRGGDVGRGTALAQERNERVMDQGVGVR</sequence>
<organism evidence="1 2">
    <name type="scientific">Streptomyces hawaiiensis</name>
    <dbReference type="NCBI Taxonomy" id="67305"/>
    <lineage>
        <taxon>Bacteria</taxon>
        <taxon>Bacillati</taxon>
        <taxon>Actinomycetota</taxon>
        <taxon>Actinomycetes</taxon>
        <taxon>Kitasatosporales</taxon>
        <taxon>Streptomycetaceae</taxon>
        <taxon>Streptomyces</taxon>
    </lineage>
</organism>
<reference evidence="1 2" key="1">
    <citation type="submission" date="2017-06" db="EMBL/GenBank/DDBJ databases">
        <title>Complete Genome Sequence of Streptomyces hawaiiensis NRRL 15010 and insights into acyldepsipeptides biosynthesis.</title>
        <authorList>
            <person name="Mariita R.M."/>
            <person name="Sello J.K."/>
        </authorList>
    </citation>
    <scope>NUCLEOTIDE SEQUENCE [LARGE SCALE GENOMIC DNA]</scope>
    <source>
        <strain evidence="1 2">ATCC 12236</strain>
    </source>
</reference>
<evidence type="ECO:0000313" key="1">
    <source>
        <dbReference type="EMBL" id="QCD53516.1"/>
    </source>
</evidence>
<gene>
    <name evidence="1" type="ORF">CEB94_00070</name>
</gene>
<keyword evidence="2" id="KW-1185">Reference proteome</keyword>
<dbReference type="EMBL" id="CP021978">
    <property type="protein sequence ID" value="QCD53516.1"/>
    <property type="molecule type" value="Genomic_DNA"/>
</dbReference>